<proteinExistence type="predicted"/>
<evidence type="ECO:0000313" key="2">
    <source>
        <dbReference type="EMBL" id="OCH84327.1"/>
    </source>
</evidence>
<sequence>MYEGPDDDRSSRASEARVDALLASVLDMSDIEDTVNTTVSATALPQHPAPDALLIKPSSVPSGPTRPPSTISCPPADPPPPHPSAPVTQSQSRADLITFTRKLLVPAITENARRRDPDADWDVLTVGASAVVTDEMCERFIQQAIMARAQLAEHDSRETPVHTADGGKERESGEAAELKTLREGEGEDPKHRNAKASSLDGRQEGSSAARPPASSSNRDIAEYAAGPSQPRHVKPILEDSVTGRTAHELPPAGRRPGPADADAMPLSEIPYLLKRSSTAAATSQHSNSTDTRATLVDQPAKMTSPSMDRAPNPRVHEREMPLPQHRPNVLTLPVPGIWYAKEGRAYADVVEVEFSVDPEIAAAARRWARRREEFDADATHVSVHLLCLPNAVVSTILQSVPLDAPPARVAQLVWEAGTKWPRRGTLLATMNSGSPGVSRTYFPDDLEDGPLDVTNTIQQGANMLRIVQLGDISGHTFVLYAGVPTQEEKNRSAVAAADSRDWAAFILRTSSSLVARG</sequence>
<accession>A0A8E2DF20</accession>
<feature type="region of interest" description="Disordered" evidence="1">
    <location>
        <begin position="43"/>
        <end position="91"/>
    </location>
</feature>
<feature type="region of interest" description="Disordered" evidence="1">
    <location>
        <begin position="275"/>
        <end position="294"/>
    </location>
</feature>
<evidence type="ECO:0000256" key="1">
    <source>
        <dbReference type="SAM" id="MobiDB-lite"/>
    </source>
</evidence>
<feature type="compositionally biased region" description="Low complexity" evidence="1">
    <location>
        <begin position="206"/>
        <end position="216"/>
    </location>
</feature>
<evidence type="ECO:0000313" key="3">
    <source>
        <dbReference type="Proteomes" id="UP000250043"/>
    </source>
</evidence>
<gene>
    <name evidence="2" type="ORF">OBBRIDRAFT_808316</name>
</gene>
<protein>
    <submittedName>
        <fullName evidence="2">Uncharacterized protein</fullName>
    </submittedName>
</protein>
<name>A0A8E2DF20_9APHY</name>
<dbReference type="EMBL" id="KV722688">
    <property type="protein sequence ID" value="OCH84327.1"/>
    <property type="molecule type" value="Genomic_DNA"/>
</dbReference>
<feature type="compositionally biased region" description="Low complexity" evidence="1">
    <location>
        <begin position="250"/>
        <end position="263"/>
    </location>
</feature>
<feature type="compositionally biased region" description="Pro residues" evidence="1">
    <location>
        <begin position="75"/>
        <end position="84"/>
    </location>
</feature>
<organism evidence="2 3">
    <name type="scientific">Obba rivulosa</name>
    <dbReference type="NCBI Taxonomy" id="1052685"/>
    <lineage>
        <taxon>Eukaryota</taxon>
        <taxon>Fungi</taxon>
        <taxon>Dikarya</taxon>
        <taxon>Basidiomycota</taxon>
        <taxon>Agaricomycotina</taxon>
        <taxon>Agaricomycetes</taxon>
        <taxon>Polyporales</taxon>
        <taxon>Gelatoporiaceae</taxon>
        <taxon>Obba</taxon>
    </lineage>
</organism>
<keyword evidence="3" id="KW-1185">Reference proteome</keyword>
<feature type="region of interest" description="Disordered" evidence="1">
    <location>
        <begin position="151"/>
        <end position="218"/>
    </location>
</feature>
<dbReference type="Proteomes" id="UP000250043">
    <property type="component" value="Unassembled WGS sequence"/>
</dbReference>
<dbReference type="OrthoDB" id="432299at2759"/>
<feature type="compositionally biased region" description="Polar residues" evidence="1">
    <location>
        <begin position="275"/>
        <end position="292"/>
    </location>
</feature>
<feature type="compositionally biased region" description="Basic and acidic residues" evidence="1">
    <location>
        <begin position="151"/>
        <end position="191"/>
    </location>
</feature>
<dbReference type="AlphaFoldDB" id="A0A8E2DF20"/>
<feature type="region of interest" description="Disordered" evidence="1">
    <location>
        <begin position="241"/>
        <end position="264"/>
    </location>
</feature>
<reference evidence="2 3" key="1">
    <citation type="submission" date="2016-07" db="EMBL/GenBank/DDBJ databases">
        <title>Draft genome of the white-rot fungus Obba rivulosa 3A-2.</title>
        <authorList>
            <consortium name="DOE Joint Genome Institute"/>
            <person name="Miettinen O."/>
            <person name="Riley R."/>
            <person name="Acob R."/>
            <person name="Barry K."/>
            <person name="Cullen D."/>
            <person name="De Vries R."/>
            <person name="Hainaut M."/>
            <person name="Hatakka A."/>
            <person name="Henrissat B."/>
            <person name="Hilden K."/>
            <person name="Kuo R."/>
            <person name="Labutti K."/>
            <person name="Lipzen A."/>
            <person name="Makela M.R."/>
            <person name="Sandor L."/>
            <person name="Spatafora J.W."/>
            <person name="Grigoriev I.V."/>
            <person name="Hibbett D.S."/>
        </authorList>
    </citation>
    <scope>NUCLEOTIDE SEQUENCE [LARGE SCALE GENOMIC DNA]</scope>
    <source>
        <strain evidence="2 3">3A-2</strain>
    </source>
</reference>